<evidence type="ECO:0000256" key="6">
    <source>
        <dbReference type="ARBA" id="ARBA00023136"/>
    </source>
</evidence>
<evidence type="ECO:0000313" key="9">
    <source>
        <dbReference type="EMBL" id="POH64858.1"/>
    </source>
</evidence>
<dbReference type="GO" id="GO:0016758">
    <property type="term" value="F:hexosyltransferase activity"/>
    <property type="evidence" value="ECO:0007669"/>
    <property type="project" value="InterPro"/>
</dbReference>
<evidence type="ECO:0000256" key="7">
    <source>
        <dbReference type="ARBA" id="ARBA00024033"/>
    </source>
</evidence>
<organism evidence="9 10">
    <name type="scientific">Cryobacterium zongtaii</name>
    <dbReference type="NCBI Taxonomy" id="1259217"/>
    <lineage>
        <taxon>Bacteria</taxon>
        <taxon>Bacillati</taxon>
        <taxon>Actinomycetota</taxon>
        <taxon>Actinomycetes</taxon>
        <taxon>Micrococcales</taxon>
        <taxon>Microbacteriaceae</taxon>
        <taxon>Cryobacterium</taxon>
    </lineage>
</organism>
<name>A0A2S3ZE90_9MICO</name>
<feature type="transmembrane region" description="Helical" evidence="8">
    <location>
        <begin position="152"/>
        <end position="178"/>
    </location>
</feature>
<gene>
    <name evidence="9" type="ORF">C3B61_11930</name>
</gene>
<feature type="transmembrane region" description="Helical" evidence="8">
    <location>
        <begin position="185"/>
        <end position="210"/>
    </location>
</feature>
<dbReference type="InterPro" id="IPR018584">
    <property type="entry name" value="GT87"/>
</dbReference>
<feature type="transmembrane region" description="Helical" evidence="8">
    <location>
        <begin position="262"/>
        <end position="282"/>
    </location>
</feature>
<keyword evidence="6 8" id="KW-0472">Membrane</keyword>
<feature type="transmembrane region" description="Helical" evidence="8">
    <location>
        <begin position="113"/>
        <end position="132"/>
    </location>
</feature>
<evidence type="ECO:0000313" key="10">
    <source>
        <dbReference type="Proteomes" id="UP000237340"/>
    </source>
</evidence>
<reference evidence="9 10" key="1">
    <citation type="submission" date="2018-01" db="EMBL/GenBank/DDBJ databases">
        <title>Cryobacterium sp. nov., from glaciers in China.</title>
        <authorList>
            <person name="Liu Q."/>
            <person name="Xin Y.-H."/>
        </authorList>
    </citation>
    <scope>NUCLEOTIDE SEQUENCE [LARGE SCALE GENOMIC DNA]</scope>
    <source>
        <strain evidence="9 10">TMN-42</strain>
    </source>
</reference>
<proteinExistence type="inferred from homology"/>
<keyword evidence="10" id="KW-1185">Reference proteome</keyword>
<evidence type="ECO:0000256" key="4">
    <source>
        <dbReference type="ARBA" id="ARBA00022692"/>
    </source>
</evidence>
<dbReference type="EMBL" id="PPXD01000018">
    <property type="protein sequence ID" value="POH64858.1"/>
    <property type="molecule type" value="Genomic_DNA"/>
</dbReference>
<keyword evidence="3" id="KW-0808">Transferase</keyword>
<feature type="transmembrane region" description="Helical" evidence="8">
    <location>
        <begin position="9"/>
        <end position="32"/>
    </location>
</feature>
<keyword evidence="2" id="KW-1003">Cell membrane</keyword>
<evidence type="ECO:0000256" key="3">
    <source>
        <dbReference type="ARBA" id="ARBA00022679"/>
    </source>
</evidence>
<sequence>MPEFLRRPALLWCGFAIVHAVLIILNLSGIGWPLGDVERVYLGWAEATTSGAVSLGINTDFVYPILALAPILASLVFGAGPYALTWLGLVTVLNGVAFAALTGRRPGPAAALAAWWWLLFLLLLGPIALARIDSVTVPLAILGLLWLRSRPFWGAVLLTVATWVKVWPVAAIIALVVASRRRWQVLAAFAGTSALIIGAALAAGSGVTILSFVTEQTNRGIQIEAPVASWWLWQSALGIPGAVVYYDQQILTYQVIGAGTDLAAAVLTPLLALCVGVVLLLGWRAQRAGASADLLFPPLLLALVLTLIAVNKVGSPQFITWLAAPLILGLVSSWRAWRGPALTALAMAALTQIVYPYFYNDLLATTPAMVLILSVRNLLELVLLGWMLVRIWRLGAASATLSESTAASPGATTHRPILKE</sequence>
<evidence type="ECO:0000256" key="5">
    <source>
        <dbReference type="ARBA" id="ARBA00022989"/>
    </source>
</evidence>
<evidence type="ECO:0008006" key="11">
    <source>
        <dbReference type="Google" id="ProtNLM"/>
    </source>
</evidence>
<dbReference type="GO" id="GO:0005886">
    <property type="term" value="C:plasma membrane"/>
    <property type="evidence" value="ECO:0007669"/>
    <property type="project" value="UniProtKB-SubCell"/>
</dbReference>
<comment type="caution">
    <text evidence="9">The sequence shown here is derived from an EMBL/GenBank/DDBJ whole genome shotgun (WGS) entry which is preliminary data.</text>
</comment>
<evidence type="ECO:0000256" key="8">
    <source>
        <dbReference type="SAM" id="Phobius"/>
    </source>
</evidence>
<comment type="subcellular location">
    <subcellularLocation>
        <location evidence="1">Cell membrane</location>
        <topology evidence="1">Multi-pass membrane protein</topology>
    </subcellularLocation>
</comment>
<dbReference type="RefSeq" id="WP_103460849.1">
    <property type="nucleotide sequence ID" value="NZ_PPXD01000018.1"/>
</dbReference>
<dbReference type="Proteomes" id="UP000237340">
    <property type="component" value="Unassembled WGS sequence"/>
</dbReference>
<keyword evidence="5 8" id="KW-1133">Transmembrane helix</keyword>
<comment type="similarity">
    <text evidence="7">Belongs to the glycosyltransferase 87 family.</text>
</comment>
<dbReference type="AlphaFoldDB" id="A0A2S3ZE90"/>
<keyword evidence="4 8" id="KW-0812">Transmembrane</keyword>
<protein>
    <recommendedName>
        <fullName evidence="11">DUF2029 domain-containing protein</fullName>
    </recommendedName>
</protein>
<feature type="transmembrane region" description="Helical" evidence="8">
    <location>
        <begin position="294"/>
        <end position="312"/>
    </location>
</feature>
<dbReference type="Pfam" id="PF09594">
    <property type="entry name" value="GT87"/>
    <property type="match status" value="1"/>
</dbReference>
<evidence type="ECO:0000256" key="1">
    <source>
        <dbReference type="ARBA" id="ARBA00004651"/>
    </source>
</evidence>
<evidence type="ECO:0000256" key="2">
    <source>
        <dbReference type="ARBA" id="ARBA00022475"/>
    </source>
</evidence>
<feature type="transmembrane region" description="Helical" evidence="8">
    <location>
        <begin position="318"/>
        <end position="334"/>
    </location>
</feature>
<feature type="transmembrane region" description="Helical" evidence="8">
    <location>
        <begin position="82"/>
        <end position="101"/>
    </location>
</feature>
<feature type="transmembrane region" description="Helical" evidence="8">
    <location>
        <begin position="370"/>
        <end position="389"/>
    </location>
</feature>
<accession>A0A2S3ZE90</accession>